<accession>A0A367ZNF4</accession>
<keyword evidence="1" id="KW-0949">S-adenosyl-L-methionine</keyword>
<evidence type="ECO:0000313" key="6">
    <source>
        <dbReference type="Proteomes" id="UP000252355"/>
    </source>
</evidence>
<dbReference type="AlphaFoldDB" id="A0A367ZNF4"/>
<dbReference type="SUPFAM" id="SSF101852">
    <property type="entry name" value="Bacterial fluorinating enzyme, C-terminal domain"/>
    <property type="match status" value="1"/>
</dbReference>
<evidence type="ECO:0000256" key="1">
    <source>
        <dbReference type="ARBA" id="ARBA00022691"/>
    </source>
</evidence>
<evidence type="ECO:0000256" key="2">
    <source>
        <dbReference type="ARBA" id="ARBA00024035"/>
    </source>
</evidence>
<feature type="domain" description="S-adenosyl-l-methionine hydroxide adenosyltransferase N-terminal" evidence="3">
    <location>
        <begin position="4"/>
        <end position="149"/>
    </location>
</feature>
<proteinExistence type="inferred from homology"/>
<feature type="domain" description="S-adenosyl-l-methionine hydroxide adenosyltransferase C-terminal" evidence="4">
    <location>
        <begin position="175"/>
        <end position="254"/>
    </location>
</feature>
<protein>
    <recommendedName>
        <fullName evidence="7">Adenosyl-chloride synthase</fullName>
    </recommendedName>
</protein>
<dbReference type="Pfam" id="PF20257">
    <property type="entry name" value="SAM_HAT_C"/>
    <property type="match status" value="1"/>
</dbReference>
<gene>
    <name evidence="5" type="ORF">OZSIB_0037</name>
</gene>
<name>A0A367ZNF4_9BACT</name>
<dbReference type="SUPFAM" id="SSF102522">
    <property type="entry name" value="Bacterial fluorinating enzyme, N-terminal domain"/>
    <property type="match status" value="1"/>
</dbReference>
<dbReference type="InterPro" id="IPR023227">
    <property type="entry name" value="SAM_OH_AdoTrfase_C_sf"/>
</dbReference>
<evidence type="ECO:0000259" key="3">
    <source>
        <dbReference type="Pfam" id="PF01887"/>
    </source>
</evidence>
<dbReference type="PIRSF" id="PIRSF006779">
    <property type="entry name" value="UCP006779"/>
    <property type="match status" value="1"/>
</dbReference>
<dbReference type="InterPro" id="IPR046470">
    <property type="entry name" value="SAM_HAT_C"/>
</dbReference>
<dbReference type="PANTHER" id="PTHR35092:SF1">
    <property type="entry name" value="CHLORINASE MJ1651"/>
    <property type="match status" value="1"/>
</dbReference>
<dbReference type="InterPro" id="IPR002747">
    <property type="entry name" value="SAM_OH_AdoTrfase"/>
</dbReference>
<dbReference type="Proteomes" id="UP000252355">
    <property type="component" value="Unassembled WGS sequence"/>
</dbReference>
<dbReference type="InterPro" id="IPR046469">
    <property type="entry name" value="SAM_HAT_N"/>
</dbReference>
<evidence type="ECO:0000313" key="5">
    <source>
        <dbReference type="EMBL" id="RCK79397.1"/>
    </source>
</evidence>
<sequence length="261" mass="28382">MRLITLTTDFGTQDWFVGVMKGVIMSLSPQAMCIDLTHDIPPGDVRAGAFALASSYAYFPRGTVHLAVVDPGVGTDRAAIAVATDSYLFVGPDNGVLSLALQRETVRACHRLENPDFFRQPVSTTFHGRDIFAPIAAHLTRGVLLEEMGPPHPAPVQIEWPRPVFGLDRVTGVTVYVDRFGNFLTNLPGEEIVQRGGQPRVKVGRRILPLVSTFQGVAEGEPLAYIGSTGLIEIAVNGGSARQVLKLKLDQPVEVTWERAR</sequence>
<reference evidence="5 6" key="1">
    <citation type="submission" date="2018-05" db="EMBL/GenBank/DDBJ databases">
        <title>A metagenomic window into the 2 km-deep terrestrial subsurface aquifer revealed taxonomically and functionally diverse microbial community comprising novel uncultured bacterial lineages.</title>
        <authorList>
            <person name="Kadnikov V.V."/>
            <person name="Mardanov A.V."/>
            <person name="Beletsky A.V."/>
            <person name="Banks D."/>
            <person name="Pimenov N.V."/>
            <person name="Frank Y.A."/>
            <person name="Karnachuk O.V."/>
            <person name="Ravin N.V."/>
        </authorList>
    </citation>
    <scope>NUCLEOTIDE SEQUENCE [LARGE SCALE GENOMIC DNA]</scope>
    <source>
        <strain evidence="5">BY5</strain>
    </source>
</reference>
<dbReference type="PANTHER" id="PTHR35092">
    <property type="entry name" value="CHLORINASE MJ1651"/>
    <property type="match status" value="1"/>
</dbReference>
<dbReference type="EMBL" id="QOQW01000013">
    <property type="protein sequence ID" value="RCK79397.1"/>
    <property type="molecule type" value="Genomic_DNA"/>
</dbReference>
<dbReference type="Pfam" id="PF01887">
    <property type="entry name" value="SAM_HAT_N"/>
    <property type="match status" value="1"/>
</dbReference>
<dbReference type="InterPro" id="IPR023228">
    <property type="entry name" value="SAM_OH_AdoTrfase_N_sf"/>
</dbReference>
<evidence type="ECO:0008006" key="7">
    <source>
        <dbReference type="Google" id="ProtNLM"/>
    </source>
</evidence>
<organism evidence="5 6">
    <name type="scientific">Candidatus Ozemobacter sibiricus</name>
    <dbReference type="NCBI Taxonomy" id="2268124"/>
    <lineage>
        <taxon>Bacteria</taxon>
        <taxon>Candidatus Ozemobacteria</taxon>
        <taxon>Candidatus Ozemobacterales</taxon>
        <taxon>Candidatus Ozemobacteraceae</taxon>
        <taxon>Candidatus Ozemobacter</taxon>
    </lineage>
</organism>
<dbReference type="Gene3D" id="3.40.50.10790">
    <property type="entry name" value="S-adenosyl-l-methionine hydroxide adenosyltransferase, N-terminal"/>
    <property type="match status" value="1"/>
</dbReference>
<comment type="caution">
    <text evidence="5">The sequence shown here is derived from an EMBL/GenBank/DDBJ whole genome shotgun (WGS) entry which is preliminary data.</text>
</comment>
<evidence type="ECO:0000259" key="4">
    <source>
        <dbReference type="Pfam" id="PF20257"/>
    </source>
</evidence>
<dbReference type="Gene3D" id="2.40.30.90">
    <property type="entry name" value="Bacterial fluorinating enzyme like"/>
    <property type="match status" value="1"/>
</dbReference>
<comment type="similarity">
    <text evidence="2">Belongs to the SAM hydrolase / SAM-dependent halogenase family.</text>
</comment>